<reference evidence="3 4" key="1">
    <citation type="submission" date="2017-02" db="EMBL/GenBank/DDBJ databases">
        <authorList>
            <person name="Peterson S.W."/>
        </authorList>
    </citation>
    <scope>NUCLEOTIDE SEQUENCE [LARGE SCALE GENOMIC DNA]</scope>
    <source>
        <strain evidence="3 4">USBA 369</strain>
    </source>
</reference>
<feature type="coiled-coil region" evidence="1">
    <location>
        <begin position="851"/>
        <end position="885"/>
    </location>
</feature>
<evidence type="ECO:0000256" key="1">
    <source>
        <dbReference type="SAM" id="Coils"/>
    </source>
</evidence>
<dbReference type="Pfam" id="PF13514">
    <property type="entry name" value="AAA_27"/>
    <property type="match status" value="1"/>
</dbReference>
<keyword evidence="1" id="KW-0175">Coiled coil</keyword>
<evidence type="ECO:0000313" key="4">
    <source>
        <dbReference type="Proteomes" id="UP000190135"/>
    </source>
</evidence>
<dbReference type="RefSeq" id="WP_078710214.1">
    <property type="nucleotide sequence ID" value="NZ_FUXL01000020.1"/>
</dbReference>
<dbReference type="InterPro" id="IPR038734">
    <property type="entry name" value="YhaN_AAA"/>
</dbReference>
<accession>A0A1T4T7G9</accession>
<dbReference type="EMBL" id="FUXL01000020">
    <property type="protein sequence ID" value="SKA36289.1"/>
    <property type="molecule type" value="Genomic_DNA"/>
</dbReference>
<proteinExistence type="predicted"/>
<dbReference type="PANTHER" id="PTHR41259">
    <property type="entry name" value="DOUBLE-STRAND BREAK REPAIR RAD50 ATPASE, PUTATIVE-RELATED"/>
    <property type="match status" value="1"/>
</dbReference>
<organism evidence="3 4">
    <name type="scientific">Consotaella salsifontis</name>
    <dbReference type="NCBI Taxonomy" id="1365950"/>
    <lineage>
        <taxon>Bacteria</taxon>
        <taxon>Pseudomonadati</taxon>
        <taxon>Pseudomonadota</taxon>
        <taxon>Alphaproteobacteria</taxon>
        <taxon>Hyphomicrobiales</taxon>
        <taxon>Aurantimonadaceae</taxon>
        <taxon>Consotaella</taxon>
    </lineage>
</organism>
<evidence type="ECO:0000313" key="3">
    <source>
        <dbReference type="EMBL" id="SKA36289.1"/>
    </source>
</evidence>
<name>A0A1T4T7G9_9HYPH</name>
<gene>
    <name evidence="3" type="ORF">SAMN05428963_12058</name>
</gene>
<protein>
    <submittedName>
        <fullName evidence="3">Uncharacterized protein YhaN</fullName>
    </submittedName>
</protein>
<dbReference type="OrthoDB" id="9764467at2"/>
<evidence type="ECO:0000259" key="2">
    <source>
        <dbReference type="Pfam" id="PF13514"/>
    </source>
</evidence>
<sequence>MRLLRLDLLRYGAFTDLSLNFRRDARLHLVYGPNEAGKSSALAAIGDLLFGFGKQTQFDFLHDMKSLRVGAALASKDDRRIAFRRRKGNKNTLLSADDKEAALPDDALAPFLGGLSRDVFHRAFGLDSRGLRDGAEEMLKSDGEIGAAMFAAASGLKGLHDLRRALEDDADGISGTRAKQSRSLDQALERYRSARQEERDSELKVGTWKALNQRIDELALDLDGIRAERARAIEEKARLERLRRVAPCVSQIDADLAELATLGPMAAPHEGFAEDLSAALQRREGARTKLAEIQAAAAHARAAFESITVDEGLLKRADEITALFGETGGIRNNDRDLPRVVAERDAALAELGELASRLGYPDVHTLEERRPTAMACAAGRALIERGRDLKDRQAKNQALKHEEQERASRLLAEMEGRGHVADPHRFRMEFDAMLPDLRRLEGQSDLERASRERQRRLTEAAAQLNPSVADLDALMKAALPGEETVARYRALFAEVDDRRRSLVGRCGDLADDIARLEDENDRARGGGDLPSPDRIAEERSARRELWETIVAHLSGRKPLVGAALSTAITRYEHTVATADRLADEAVSDAARIARHADIVRRLAERVRDSERLKDQLDATEKRRGELVAEWDRLWVPAAVTPLPPAEMSVWLKAVASLRREREEALAAKAEAEDGRHAAERLRPQLSALAGSLDVAGAERLDVVALSRAVEAQIGALARRWEASRETAVKIKDAESRIARCESASVEIEAALAAWGEEWRRMLPSIGLQGQADIVAAGAALDVWDRVPQVIEARDKDARRVSGMQRDNGAFAQRLTYVAEAVAPDLVGHPAVEAAEVLNQRLAEARSEEARRAAARSRLKDISTEVEQAAEELANASAELARLVEHLPEGADPASHLERIHLLKVVRERLDERRRHLLSTSDGLDEAHVRAELESYAPDAAAAALEACVEADRHLEQRLQEVYAEWDRECRHRARLEEGTGAELAAFRRTSAEAELAAEARRWLVLKTGALLLSKAVERHRGQRRDPLMARAGALFRDLTAGAFSRLSEEFGEDDVPRLVGLRETGEAVPLEGLSEGTRDQLYLALRLAFLEDYANRAEAAPFIGDDLFMTFDDERTRRGLRALAAIGGTVQPILFTHHRHVAEVAQAELKGDLDLIDLG</sequence>
<dbReference type="AlphaFoldDB" id="A0A1T4T7G9"/>
<keyword evidence="4" id="KW-1185">Reference proteome</keyword>
<dbReference type="Proteomes" id="UP000190135">
    <property type="component" value="Unassembled WGS sequence"/>
</dbReference>
<dbReference type="PANTHER" id="PTHR41259:SF1">
    <property type="entry name" value="DOUBLE-STRAND BREAK REPAIR RAD50 ATPASE, PUTATIVE-RELATED"/>
    <property type="match status" value="1"/>
</dbReference>
<feature type="coiled-coil region" evidence="1">
    <location>
        <begin position="599"/>
        <end position="629"/>
    </location>
</feature>
<feature type="domain" description="YhaN AAA" evidence="2">
    <location>
        <begin position="1"/>
        <end position="208"/>
    </location>
</feature>
<dbReference type="Gene3D" id="3.40.50.300">
    <property type="entry name" value="P-loop containing nucleotide triphosphate hydrolases"/>
    <property type="match status" value="2"/>
</dbReference>
<feature type="coiled-coil region" evidence="1">
    <location>
        <begin position="177"/>
        <end position="245"/>
    </location>
</feature>
<dbReference type="STRING" id="1365950.SAMN05428963_12058"/>
<dbReference type="InterPro" id="IPR027417">
    <property type="entry name" value="P-loop_NTPase"/>
</dbReference>
<dbReference type="SUPFAM" id="SSF52540">
    <property type="entry name" value="P-loop containing nucleoside triphosphate hydrolases"/>
    <property type="match status" value="1"/>
</dbReference>